<gene>
    <name evidence="1" type="ORF">HMPREF1051_2942</name>
</gene>
<protein>
    <submittedName>
        <fullName evidence="1">Uncharacterized protein</fullName>
    </submittedName>
</protein>
<organism evidence="1 2">
    <name type="scientific">Neisseria sicca VK64</name>
    <dbReference type="NCBI Taxonomy" id="1095748"/>
    <lineage>
        <taxon>Bacteria</taxon>
        <taxon>Pseudomonadati</taxon>
        <taxon>Pseudomonadota</taxon>
        <taxon>Betaproteobacteria</taxon>
        <taxon>Neisseriales</taxon>
        <taxon>Neisseriaceae</taxon>
        <taxon>Neisseria</taxon>
    </lineage>
</organism>
<dbReference type="Proteomes" id="UP000004473">
    <property type="component" value="Unassembled WGS sequence"/>
</dbReference>
<comment type="caution">
    <text evidence="1">The sequence shown here is derived from an EMBL/GenBank/DDBJ whole genome shotgun (WGS) entry which is preliminary data.</text>
</comment>
<evidence type="ECO:0000313" key="1">
    <source>
        <dbReference type="EMBL" id="EIG29895.1"/>
    </source>
</evidence>
<dbReference type="AlphaFoldDB" id="I2NVN4"/>
<reference evidence="1 2" key="1">
    <citation type="submission" date="2012-04" db="EMBL/GenBank/DDBJ databases">
        <authorList>
            <person name="Harkins D.M."/>
            <person name="Madupu R."/>
            <person name="Durkin A.S."/>
            <person name="Torralba M."/>
            <person name="Methe B."/>
            <person name="Sutton G.G."/>
            <person name="Nelson K.E."/>
        </authorList>
    </citation>
    <scope>NUCLEOTIDE SEQUENCE [LARGE SCALE GENOMIC DNA]</scope>
    <source>
        <strain evidence="1 2">VK64</strain>
    </source>
</reference>
<accession>I2NVN4</accession>
<sequence length="41" mass="4634">MCQTGFAAIIARWIADIFYAAILFPPYTQPIYLYGKPASFC</sequence>
<proteinExistence type="predicted"/>
<evidence type="ECO:0000313" key="2">
    <source>
        <dbReference type="Proteomes" id="UP000004473"/>
    </source>
</evidence>
<dbReference type="EMBL" id="AJMT01000039">
    <property type="protein sequence ID" value="EIG29895.1"/>
    <property type="molecule type" value="Genomic_DNA"/>
</dbReference>
<name>I2NVN4_NEISI</name>